<dbReference type="RefSeq" id="WP_204204467.1">
    <property type="nucleotide sequence ID" value="NZ_JAFELM010000039.1"/>
</dbReference>
<dbReference type="SMART" id="SM00631">
    <property type="entry name" value="Zn_pept"/>
    <property type="match status" value="1"/>
</dbReference>
<evidence type="ECO:0000256" key="2">
    <source>
        <dbReference type="ARBA" id="ARBA00005988"/>
    </source>
</evidence>
<dbReference type="PRINTS" id="PR00765">
    <property type="entry name" value="CRBOXYPTASEA"/>
</dbReference>
<keyword evidence="4" id="KW-0378">Hydrolase</keyword>
<comment type="similarity">
    <text evidence="2 7">Belongs to the peptidase M14 family.</text>
</comment>
<dbReference type="EMBL" id="JAFELM010000039">
    <property type="protein sequence ID" value="MBM6619111.1"/>
    <property type="molecule type" value="Genomic_DNA"/>
</dbReference>
<accession>A0ABS2DL19</accession>
<comment type="cofactor">
    <cofactor evidence="1">
        <name>Zn(2+)</name>
        <dbReference type="ChEBI" id="CHEBI:29105"/>
    </cofactor>
</comment>
<dbReference type="Proteomes" id="UP001518925">
    <property type="component" value="Unassembled WGS sequence"/>
</dbReference>
<evidence type="ECO:0000259" key="8">
    <source>
        <dbReference type="PROSITE" id="PS52035"/>
    </source>
</evidence>
<proteinExistence type="inferred from homology"/>
<keyword evidence="10" id="KW-1185">Reference proteome</keyword>
<evidence type="ECO:0000256" key="7">
    <source>
        <dbReference type="PROSITE-ProRule" id="PRU01379"/>
    </source>
</evidence>
<reference evidence="9 10" key="1">
    <citation type="submission" date="2021-02" db="EMBL/GenBank/DDBJ databases">
        <title>Bacillus sp. RD4P76, an endophyte from a halophyte.</title>
        <authorList>
            <person name="Sun J.-Q."/>
        </authorList>
    </citation>
    <scope>NUCLEOTIDE SEQUENCE [LARGE SCALE GENOMIC DNA]</scope>
    <source>
        <strain evidence="9 10">RD4P76</strain>
    </source>
</reference>
<sequence>MEARYLFILAIFILLLIPESKASATSFVYPNQKYNYEEMTVDIKQLAKYHPGLVTYKSLGKTPYGREVWAVKLGKGDATVFFNSSHHAREWLTTNLTMEMIDQYSDAYKYKRKMHGYDVYKLLNETSIWFVPMVNPDGVTLQQYGVKKFPKSVQKSLIAMNNGSKNFKRWKSNAQGIDLNRQYPAGWTKRSVKKPYYKDYPGKAPLVAPEAKYMYNFTNFLDPEMTVSYHSTGRILFWHYQTKPQNYNRDYLIAKDVSKFTGYKLVKPNKNASGAGYKDWFISKFGRPALTPEISYPVYESNPPISVFNEEWRRNSKMGLYVAAQGKKLWDAKIKVTNMTITTFESKKLYDKPDNKYITKDTLSANKYTVTGIKGSWYRVSSSKGSKWIPSSNTIKGTYKTINVPILLTETTATYSSPFTNRKTALALKPQTVQAVKQWNDWYAIKTIQGERWINPTNEIYNYKPVKTEKEVLIGVNTNAYSLPNAKNNLKPIKVLEPAVYSTKYSWNGWVAIQISNQIVWVKQTSDVMDFLPTSLQQTIIVETEKILYSLPLDSKQTDTIIQPQEIQVIAEFNGWYQVKVGEIQGWIIKE</sequence>
<feature type="active site" description="Proton donor/acceptor" evidence="7">
    <location>
        <position position="293"/>
    </location>
</feature>
<feature type="domain" description="Peptidase M14" evidence="8">
    <location>
        <begin position="32"/>
        <end position="326"/>
    </location>
</feature>
<dbReference type="InterPro" id="IPR000834">
    <property type="entry name" value="Peptidase_M14"/>
</dbReference>
<dbReference type="Pfam" id="PF00246">
    <property type="entry name" value="Peptidase_M14"/>
    <property type="match status" value="1"/>
</dbReference>
<keyword evidence="3" id="KW-0645">Protease</keyword>
<evidence type="ECO:0000256" key="5">
    <source>
        <dbReference type="ARBA" id="ARBA00022833"/>
    </source>
</evidence>
<protein>
    <submittedName>
        <fullName evidence="9">M14 family metallocarboxypeptidase</fullName>
    </submittedName>
</protein>
<evidence type="ECO:0000256" key="6">
    <source>
        <dbReference type="ARBA" id="ARBA00023049"/>
    </source>
</evidence>
<comment type="caution">
    <text evidence="9">The sequence shown here is derived from an EMBL/GenBank/DDBJ whole genome shotgun (WGS) entry which is preliminary data.</text>
</comment>
<dbReference type="CDD" id="cd06229">
    <property type="entry name" value="M14_Endopeptidase_I"/>
    <property type="match status" value="1"/>
</dbReference>
<dbReference type="SUPFAM" id="SSF53187">
    <property type="entry name" value="Zn-dependent exopeptidases"/>
    <property type="match status" value="1"/>
</dbReference>
<evidence type="ECO:0000313" key="9">
    <source>
        <dbReference type="EMBL" id="MBM6619111.1"/>
    </source>
</evidence>
<dbReference type="InterPro" id="IPR034274">
    <property type="entry name" value="ENP1_M14_CPD"/>
</dbReference>
<dbReference type="PANTHER" id="PTHR11705:SF143">
    <property type="entry name" value="SLL0236 PROTEIN"/>
    <property type="match status" value="1"/>
</dbReference>
<evidence type="ECO:0000256" key="1">
    <source>
        <dbReference type="ARBA" id="ARBA00001947"/>
    </source>
</evidence>
<organism evidence="9 10">
    <name type="scientific">Bacillus suaedaesalsae</name>
    <dbReference type="NCBI Taxonomy" id="2810349"/>
    <lineage>
        <taxon>Bacteria</taxon>
        <taxon>Bacillati</taxon>
        <taxon>Bacillota</taxon>
        <taxon>Bacilli</taxon>
        <taxon>Bacillales</taxon>
        <taxon>Bacillaceae</taxon>
        <taxon>Bacillus</taxon>
    </lineage>
</organism>
<dbReference type="PANTHER" id="PTHR11705">
    <property type="entry name" value="PROTEASE FAMILY M14 CARBOXYPEPTIDASE A,B"/>
    <property type="match status" value="1"/>
</dbReference>
<dbReference type="PROSITE" id="PS52035">
    <property type="entry name" value="PEPTIDASE_M14"/>
    <property type="match status" value="1"/>
</dbReference>
<dbReference type="Gene3D" id="3.40.630.10">
    <property type="entry name" value="Zn peptidases"/>
    <property type="match status" value="1"/>
</dbReference>
<keyword evidence="6" id="KW-0482">Metalloprotease</keyword>
<gene>
    <name evidence="9" type="ORF">JR050_15690</name>
</gene>
<evidence type="ECO:0000256" key="3">
    <source>
        <dbReference type="ARBA" id="ARBA00022670"/>
    </source>
</evidence>
<evidence type="ECO:0000313" key="10">
    <source>
        <dbReference type="Proteomes" id="UP001518925"/>
    </source>
</evidence>
<name>A0ABS2DL19_9BACI</name>
<keyword evidence="5" id="KW-0862">Zinc</keyword>
<evidence type="ECO:0000256" key="4">
    <source>
        <dbReference type="ARBA" id="ARBA00022801"/>
    </source>
</evidence>